<reference evidence="2 3" key="2">
    <citation type="journal article" date="2013" name="PLoS Genet.">
        <title>Comparative genome structure, secondary metabolite, and effector coding capacity across Cochliobolus pathogens.</title>
        <authorList>
            <person name="Condon B.J."/>
            <person name="Leng Y."/>
            <person name="Wu D."/>
            <person name="Bushley K.E."/>
            <person name="Ohm R.A."/>
            <person name="Otillar R."/>
            <person name="Martin J."/>
            <person name="Schackwitz W."/>
            <person name="Grimwood J."/>
            <person name="MohdZainudin N."/>
            <person name="Xue C."/>
            <person name="Wang R."/>
            <person name="Manning V.A."/>
            <person name="Dhillon B."/>
            <person name="Tu Z.J."/>
            <person name="Steffenson B.J."/>
            <person name="Salamov A."/>
            <person name="Sun H."/>
            <person name="Lowry S."/>
            <person name="LaButti K."/>
            <person name="Han J."/>
            <person name="Copeland A."/>
            <person name="Lindquist E."/>
            <person name="Barry K."/>
            <person name="Schmutz J."/>
            <person name="Baker S.E."/>
            <person name="Ciuffetti L.M."/>
            <person name="Grigoriev I.V."/>
            <person name="Zhong S."/>
            <person name="Turgeon B.G."/>
        </authorList>
    </citation>
    <scope>NUCLEOTIDE SEQUENCE [LARGE SCALE GENOMIC DNA]</scope>
    <source>
        <strain evidence="3">28A</strain>
    </source>
</reference>
<dbReference type="AlphaFoldDB" id="R0ICM0"/>
<feature type="compositionally biased region" description="Basic and acidic residues" evidence="1">
    <location>
        <begin position="50"/>
        <end position="59"/>
    </location>
</feature>
<dbReference type="OrthoDB" id="3944862at2759"/>
<evidence type="ECO:0000313" key="2">
    <source>
        <dbReference type="EMBL" id="EOA82946.1"/>
    </source>
</evidence>
<feature type="region of interest" description="Disordered" evidence="1">
    <location>
        <begin position="15"/>
        <end position="74"/>
    </location>
</feature>
<reference evidence="2 3" key="1">
    <citation type="journal article" date="2012" name="PLoS Pathog.">
        <title>Diverse lifestyles and strategies of plant pathogenesis encoded in the genomes of eighteen Dothideomycetes fungi.</title>
        <authorList>
            <person name="Ohm R.A."/>
            <person name="Feau N."/>
            <person name="Henrissat B."/>
            <person name="Schoch C.L."/>
            <person name="Horwitz B.A."/>
            <person name="Barry K.W."/>
            <person name="Condon B.J."/>
            <person name="Copeland A.C."/>
            <person name="Dhillon B."/>
            <person name="Glaser F."/>
            <person name="Hesse C.N."/>
            <person name="Kosti I."/>
            <person name="LaButti K."/>
            <person name="Lindquist E.A."/>
            <person name="Lucas S."/>
            <person name="Salamov A.A."/>
            <person name="Bradshaw R.E."/>
            <person name="Ciuffetti L."/>
            <person name="Hamelin R.C."/>
            <person name="Kema G.H.J."/>
            <person name="Lawrence C."/>
            <person name="Scott J.A."/>
            <person name="Spatafora J.W."/>
            <person name="Turgeon B.G."/>
            <person name="de Wit P.J.G.M."/>
            <person name="Zhong S."/>
            <person name="Goodwin S.B."/>
            <person name="Grigoriev I.V."/>
        </authorList>
    </citation>
    <scope>NUCLEOTIDE SEQUENCE [LARGE SCALE GENOMIC DNA]</scope>
    <source>
        <strain evidence="3">28A</strain>
    </source>
</reference>
<name>R0ICM0_EXST2</name>
<accession>R0ICM0</accession>
<evidence type="ECO:0000256" key="1">
    <source>
        <dbReference type="SAM" id="MobiDB-lite"/>
    </source>
</evidence>
<dbReference type="GeneID" id="19402614"/>
<keyword evidence="3" id="KW-1185">Reference proteome</keyword>
<organism evidence="2 3">
    <name type="scientific">Exserohilum turcicum (strain 28A)</name>
    <name type="common">Northern leaf blight fungus</name>
    <name type="synonym">Setosphaeria turcica</name>
    <dbReference type="NCBI Taxonomy" id="671987"/>
    <lineage>
        <taxon>Eukaryota</taxon>
        <taxon>Fungi</taxon>
        <taxon>Dikarya</taxon>
        <taxon>Ascomycota</taxon>
        <taxon>Pezizomycotina</taxon>
        <taxon>Dothideomycetes</taxon>
        <taxon>Pleosporomycetidae</taxon>
        <taxon>Pleosporales</taxon>
        <taxon>Pleosporineae</taxon>
        <taxon>Pleosporaceae</taxon>
        <taxon>Exserohilum</taxon>
    </lineage>
</organism>
<dbReference type="eggNOG" id="ENOG502T0SF">
    <property type="taxonomic scope" value="Eukaryota"/>
</dbReference>
<dbReference type="RefSeq" id="XP_008029394.1">
    <property type="nucleotide sequence ID" value="XM_008031203.1"/>
</dbReference>
<gene>
    <name evidence="2" type="ORF">SETTUDRAFT_22908</name>
</gene>
<proteinExistence type="predicted"/>
<dbReference type="STRING" id="671987.R0ICM0"/>
<dbReference type="EMBL" id="KB908844">
    <property type="protein sequence ID" value="EOA82946.1"/>
    <property type="molecule type" value="Genomic_DNA"/>
</dbReference>
<dbReference type="HOGENOM" id="CLU_413962_0_0_1"/>
<feature type="region of interest" description="Disordered" evidence="1">
    <location>
        <begin position="178"/>
        <end position="206"/>
    </location>
</feature>
<evidence type="ECO:0000313" key="3">
    <source>
        <dbReference type="Proteomes" id="UP000016935"/>
    </source>
</evidence>
<protein>
    <submittedName>
        <fullName evidence="2">Uncharacterized protein</fullName>
    </submittedName>
</protein>
<feature type="compositionally biased region" description="Polar residues" evidence="1">
    <location>
        <begin position="453"/>
        <end position="465"/>
    </location>
</feature>
<dbReference type="Proteomes" id="UP000016935">
    <property type="component" value="Unassembled WGS sequence"/>
</dbReference>
<sequence>MALSSLTKTFTSNLAPDKHAASETSSTALIGEGESDSTFIAPANNDNWDGEGHSKRDTTKQLSPATPTRALKRSTSDLTVLNQTQKEPRTAVAALNAIRSKDDMYHLERASLHSSHIPLRSPLTTIRRSTSNPQTCPSLVEHNPKKADKRLFGATEPVPEQPLRPDQLHRILTVDGPLTRTRPALPRSPAVRSSSDPHLGNVFINSKSRDRDLPLKSCIKKKAKSDTITPPDGIQQDMMEADGKRIRRVKTVDFKGECTRPSLLYPQKAVISTSLNNVPTHHVNPISSPGSKPREFARPSWLCPNTISKVKSSVADTAVTRTDVHVIAITPSWDARDITNEEETDPATPTMQIIETKSRSYEVVWDDVPPEHKIRVRGRRSSSASHSLETASPGARRGLERVNSKLAGWTGSWNSPSESFKPTIVVFPDDDGRATHYDCAVEDRDDVPLLAPPNSQVTSATSSCHPSRPASAPMTRAASHEDMSLEAALHEKPLHAAQDLLQPSLLVPNPEMHSKGRRNPHFVMFRQLSNLEEVDTKFRGHRDSVTMAHARLVRSGRVSPELFEGRDSSTAAKKRMYNRDHAKSAVRASFQPKALSTEALDLVEGNGISKAPLPTVKEHAAQALQSGSPLSILRSPQRIADQRHIRIVE</sequence>
<feature type="region of interest" description="Disordered" evidence="1">
    <location>
        <begin position="375"/>
        <end position="398"/>
    </location>
</feature>
<feature type="region of interest" description="Disordered" evidence="1">
    <location>
        <begin position="449"/>
        <end position="473"/>
    </location>
</feature>